<dbReference type="PANTHER" id="PTHR37807">
    <property type="entry name" value="OS07G0160300 PROTEIN"/>
    <property type="match status" value="1"/>
</dbReference>
<gene>
    <name evidence="1" type="ORF">BKD09_35375</name>
</gene>
<organism evidence="1 2">
    <name type="scientific">Bradyrhizobium japonicum</name>
    <dbReference type="NCBI Taxonomy" id="375"/>
    <lineage>
        <taxon>Bacteria</taxon>
        <taxon>Pseudomonadati</taxon>
        <taxon>Pseudomonadota</taxon>
        <taxon>Alphaproteobacteria</taxon>
        <taxon>Hyphomicrobiales</taxon>
        <taxon>Nitrobacteraceae</taxon>
        <taxon>Bradyrhizobium</taxon>
    </lineage>
</organism>
<keyword evidence="1" id="KW-0418">Kinase</keyword>
<evidence type="ECO:0000313" key="2">
    <source>
        <dbReference type="Proteomes" id="UP000181962"/>
    </source>
</evidence>
<sequence length="169" mass="18516">MARLITLAGLPGVGKSSIARVLARRTGAVWLRIDSMDQAIWASGTAPADLLDWTYRAAQAVATDNLALGLDVIADCVNDCEEAREGWEIAARKAGAEIVWIEVACSDADEHRRRIETRSTDIAGLSLPGWNAVVGRAYAPWERDHLTVDTARRSLEECVEEALGLLYRR</sequence>
<dbReference type="Gene3D" id="3.40.50.300">
    <property type="entry name" value="P-loop containing nucleotide triphosphate hydrolases"/>
    <property type="match status" value="1"/>
</dbReference>
<dbReference type="EMBL" id="CP017637">
    <property type="protein sequence ID" value="APG13651.1"/>
    <property type="molecule type" value="Genomic_DNA"/>
</dbReference>
<accession>A0A1L3FK55</accession>
<dbReference type="GO" id="GO:0016301">
    <property type="term" value="F:kinase activity"/>
    <property type="evidence" value="ECO:0007669"/>
    <property type="project" value="UniProtKB-KW"/>
</dbReference>
<dbReference type="PANTHER" id="PTHR37807:SF3">
    <property type="entry name" value="OS07G0160300 PROTEIN"/>
    <property type="match status" value="1"/>
</dbReference>
<keyword evidence="1" id="KW-0808">Transferase</keyword>
<dbReference type="RefSeq" id="WP_071915707.1">
    <property type="nucleotide sequence ID" value="NZ_CP017637.1"/>
</dbReference>
<dbReference type="InterPro" id="IPR027417">
    <property type="entry name" value="P-loop_NTPase"/>
</dbReference>
<dbReference type="SUPFAM" id="SSF52540">
    <property type="entry name" value="P-loop containing nucleoside triphosphate hydrolases"/>
    <property type="match status" value="1"/>
</dbReference>
<protein>
    <submittedName>
        <fullName evidence="1">Kinase</fullName>
    </submittedName>
</protein>
<dbReference type="OrthoDB" id="3819922at2"/>
<evidence type="ECO:0000313" key="1">
    <source>
        <dbReference type="EMBL" id="APG13651.1"/>
    </source>
</evidence>
<dbReference type="Proteomes" id="UP000181962">
    <property type="component" value="Chromosome"/>
</dbReference>
<reference evidence="1 2" key="1">
    <citation type="submission" date="2016-11" db="EMBL/GenBank/DDBJ databases">
        <title>Complete Genome Sequence of Bradyrhizobium sp. strain J5, an isolated from soybean nodule in Hokkaido.</title>
        <authorList>
            <person name="Kanehara K."/>
        </authorList>
    </citation>
    <scope>NUCLEOTIDE SEQUENCE [LARGE SCALE GENOMIC DNA]</scope>
    <source>
        <strain evidence="1 2">J5</strain>
    </source>
</reference>
<dbReference type="Pfam" id="PF13671">
    <property type="entry name" value="AAA_33"/>
    <property type="match status" value="1"/>
</dbReference>
<proteinExistence type="predicted"/>
<dbReference type="AlphaFoldDB" id="A0A1L3FK55"/>
<name>A0A1L3FK55_BRAJP</name>